<reference evidence="1" key="1">
    <citation type="submission" date="2021-01" db="EMBL/GenBank/DDBJ databases">
        <title>Whole genome shotgun sequence of Actinoplanes ferrugineus NBRC 15555.</title>
        <authorList>
            <person name="Komaki H."/>
            <person name="Tamura T."/>
        </authorList>
    </citation>
    <scope>NUCLEOTIDE SEQUENCE</scope>
    <source>
        <strain evidence="1">NBRC 15555</strain>
    </source>
</reference>
<keyword evidence="2" id="KW-1185">Reference proteome</keyword>
<dbReference type="RefSeq" id="WP_203822898.1">
    <property type="nucleotide sequence ID" value="NZ_BAAABP010000053.1"/>
</dbReference>
<proteinExistence type="predicted"/>
<evidence type="ECO:0000313" key="1">
    <source>
        <dbReference type="EMBL" id="GIE16566.1"/>
    </source>
</evidence>
<comment type="caution">
    <text evidence="1">The sequence shown here is derived from an EMBL/GenBank/DDBJ whole genome shotgun (WGS) entry which is preliminary data.</text>
</comment>
<accession>A0A919JG38</accession>
<sequence length="71" mass="7764">MAAHFLVTDGNEFSILPPALVTALRGEPRVGAVYPRYNAFDDNGDFYVYAGYDRLLNRRYGLPAGPGPDTA</sequence>
<protein>
    <submittedName>
        <fullName evidence="1">Uncharacterized protein</fullName>
    </submittedName>
</protein>
<organism evidence="1 2">
    <name type="scientific">Paractinoplanes ferrugineus</name>
    <dbReference type="NCBI Taxonomy" id="113564"/>
    <lineage>
        <taxon>Bacteria</taxon>
        <taxon>Bacillati</taxon>
        <taxon>Actinomycetota</taxon>
        <taxon>Actinomycetes</taxon>
        <taxon>Micromonosporales</taxon>
        <taxon>Micromonosporaceae</taxon>
        <taxon>Paractinoplanes</taxon>
    </lineage>
</organism>
<name>A0A919JG38_9ACTN</name>
<dbReference type="Proteomes" id="UP000598174">
    <property type="component" value="Unassembled WGS sequence"/>
</dbReference>
<dbReference type="AlphaFoldDB" id="A0A919JG38"/>
<dbReference type="EMBL" id="BOMM01000090">
    <property type="protein sequence ID" value="GIE16566.1"/>
    <property type="molecule type" value="Genomic_DNA"/>
</dbReference>
<evidence type="ECO:0000313" key="2">
    <source>
        <dbReference type="Proteomes" id="UP000598174"/>
    </source>
</evidence>
<gene>
    <name evidence="1" type="ORF">Afe05nite_84060</name>
</gene>